<dbReference type="AlphaFoldDB" id="A0A2T1G582"/>
<evidence type="ECO:0000313" key="1">
    <source>
        <dbReference type="EMBL" id="PSB52408.1"/>
    </source>
</evidence>
<sequence length="64" mass="7320">MIPGNRTFSTPLPAPRHPLYFFILELRNATLARQSLRIESRFRFVEISAGSVSIDKIPLVSIYD</sequence>
<dbReference type="Proteomes" id="UP000238937">
    <property type="component" value="Unassembled WGS sequence"/>
</dbReference>
<proteinExistence type="predicted"/>
<protein>
    <submittedName>
        <fullName evidence="1">Uncharacterized protein</fullName>
    </submittedName>
</protein>
<name>A0A2T1G582_9CYAN</name>
<keyword evidence="2" id="KW-1185">Reference proteome</keyword>
<comment type="caution">
    <text evidence="1">The sequence shown here is derived from an EMBL/GenBank/DDBJ whole genome shotgun (WGS) entry which is preliminary data.</text>
</comment>
<dbReference type="EMBL" id="PVWO01000327">
    <property type="protein sequence ID" value="PSB52408.1"/>
    <property type="molecule type" value="Genomic_DNA"/>
</dbReference>
<reference evidence="1 2" key="1">
    <citation type="submission" date="2018-03" db="EMBL/GenBank/DDBJ databases">
        <title>The ancient ancestry and fast evolution of plastids.</title>
        <authorList>
            <person name="Moore K.R."/>
            <person name="Magnabosco C."/>
            <person name="Momper L."/>
            <person name="Gold D.A."/>
            <person name="Bosak T."/>
            <person name="Fournier G.P."/>
        </authorList>
    </citation>
    <scope>NUCLEOTIDE SEQUENCE [LARGE SCALE GENOMIC DNA]</scope>
    <source>
        <strain evidence="1 2">CCALA 037</strain>
    </source>
</reference>
<evidence type="ECO:0000313" key="2">
    <source>
        <dbReference type="Proteomes" id="UP000238937"/>
    </source>
</evidence>
<gene>
    <name evidence="1" type="ORF">C7B77_20565</name>
</gene>
<accession>A0A2T1G582</accession>
<organism evidence="1 2">
    <name type="scientific">Chamaesiphon polymorphus CCALA 037</name>
    <dbReference type="NCBI Taxonomy" id="2107692"/>
    <lineage>
        <taxon>Bacteria</taxon>
        <taxon>Bacillati</taxon>
        <taxon>Cyanobacteriota</taxon>
        <taxon>Cyanophyceae</taxon>
        <taxon>Gomontiellales</taxon>
        <taxon>Chamaesiphonaceae</taxon>
        <taxon>Chamaesiphon</taxon>
    </lineage>
</organism>